<dbReference type="RefSeq" id="WP_394848563.1">
    <property type="nucleotide sequence ID" value="NZ_CP089982.1"/>
</dbReference>
<evidence type="ECO:0000313" key="4">
    <source>
        <dbReference type="Proteomes" id="UP001379533"/>
    </source>
</evidence>
<dbReference type="PANTHER" id="PTHR12526">
    <property type="entry name" value="GLYCOSYLTRANSFERASE"/>
    <property type="match status" value="1"/>
</dbReference>
<accession>A0ABZ2KH97</accession>
<organism evidence="3 4">
    <name type="scientific">Pendulispora brunnea</name>
    <dbReference type="NCBI Taxonomy" id="2905690"/>
    <lineage>
        <taxon>Bacteria</taxon>
        <taxon>Pseudomonadati</taxon>
        <taxon>Myxococcota</taxon>
        <taxon>Myxococcia</taxon>
        <taxon>Myxococcales</taxon>
        <taxon>Sorangiineae</taxon>
        <taxon>Pendulisporaceae</taxon>
        <taxon>Pendulispora</taxon>
    </lineage>
</organism>
<dbReference type="Proteomes" id="UP001379533">
    <property type="component" value="Chromosome"/>
</dbReference>
<dbReference type="InterPro" id="IPR001296">
    <property type="entry name" value="Glyco_trans_1"/>
</dbReference>
<feature type="domain" description="Glycosyltransferase subfamily 4-like N-terminal" evidence="2">
    <location>
        <begin position="53"/>
        <end position="197"/>
    </location>
</feature>
<gene>
    <name evidence="3" type="ORF">LZC95_14025</name>
</gene>
<name>A0ABZ2KH97_9BACT</name>
<dbReference type="Pfam" id="PF13439">
    <property type="entry name" value="Glyco_transf_4"/>
    <property type="match status" value="1"/>
</dbReference>
<dbReference type="InterPro" id="IPR028098">
    <property type="entry name" value="Glyco_trans_4-like_N"/>
</dbReference>
<dbReference type="SUPFAM" id="SSF53756">
    <property type="entry name" value="UDP-Glycosyltransferase/glycogen phosphorylase"/>
    <property type="match status" value="1"/>
</dbReference>
<proteinExistence type="predicted"/>
<evidence type="ECO:0000259" key="2">
    <source>
        <dbReference type="Pfam" id="PF13439"/>
    </source>
</evidence>
<protein>
    <submittedName>
        <fullName evidence="3">Glycosyltransferase family 4 protein</fullName>
    </submittedName>
</protein>
<evidence type="ECO:0000259" key="1">
    <source>
        <dbReference type="Pfam" id="PF00534"/>
    </source>
</evidence>
<dbReference type="EMBL" id="CP089982">
    <property type="protein sequence ID" value="WXA97946.1"/>
    <property type="molecule type" value="Genomic_DNA"/>
</dbReference>
<keyword evidence="4" id="KW-1185">Reference proteome</keyword>
<feature type="domain" description="Glycosyl transferase family 1" evidence="1">
    <location>
        <begin position="222"/>
        <end position="385"/>
    </location>
</feature>
<evidence type="ECO:0000313" key="3">
    <source>
        <dbReference type="EMBL" id="WXA97946.1"/>
    </source>
</evidence>
<dbReference type="CDD" id="cd03801">
    <property type="entry name" value="GT4_PimA-like"/>
    <property type="match status" value="1"/>
</dbReference>
<sequence>MSGKNGAPNVLFLNPVGELGGGEMSLLDLMSSLRALAPQASLSLVTGSDGPLVDAAKALDVDVRVLPLPAAAASVGDAALAAVSPWERARLAVRGSEMVAYVARLAGVVRAASPGVIHSNGIKMHLLGAAVRPRATPLVWHVRDFLGARSFSARMIRMARHRADLAIANSHAVADDLRTLAPDLHVRVMHNGVDTSRFTPEGRRAPLDAMASLPPLPEGGLRVGLIATYARWKGHDVFFECAKRLFNRPGLPPMRFYIIGSPIYTTGRAGQYSFEELRALAESHGIASHVGFVPFQLRPDDVYRALDVVVHASTRPEPFGRTIVEAMATGRAVVVSRAGGAAELYDEGVDALGVPPGDADAMAESVARLATDAVLRSSLGSAARKTAERRFARDRLGAELLAIYADLKGLGVRV</sequence>
<dbReference type="Pfam" id="PF00534">
    <property type="entry name" value="Glycos_transf_1"/>
    <property type="match status" value="1"/>
</dbReference>
<reference evidence="3 4" key="1">
    <citation type="submission" date="2021-12" db="EMBL/GenBank/DDBJ databases">
        <title>Discovery of the Pendulisporaceae a myxobacterial family with distinct sporulation behavior and unique specialized metabolism.</title>
        <authorList>
            <person name="Garcia R."/>
            <person name="Popoff A."/>
            <person name="Bader C.D."/>
            <person name="Loehr J."/>
            <person name="Walesch S."/>
            <person name="Walt C."/>
            <person name="Boldt J."/>
            <person name="Bunk B."/>
            <person name="Haeckl F.J.F.P.J."/>
            <person name="Gunesch A.P."/>
            <person name="Birkelbach J."/>
            <person name="Nuebel U."/>
            <person name="Pietschmann T."/>
            <person name="Bach T."/>
            <person name="Mueller R."/>
        </authorList>
    </citation>
    <scope>NUCLEOTIDE SEQUENCE [LARGE SCALE GENOMIC DNA]</scope>
    <source>
        <strain evidence="3 4">MSr12523</strain>
    </source>
</reference>
<dbReference type="Gene3D" id="3.40.50.2000">
    <property type="entry name" value="Glycogen Phosphorylase B"/>
    <property type="match status" value="2"/>
</dbReference>